<gene>
    <name evidence="1" type="ORF">PMAYCL1PPCAC_09512</name>
</gene>
<name>A0AAN5CDC0_9BILA</name>
<evidence type="ECO:0000313" key="2">
    <source>
        <dbReference type="Proteomes" id="UP001328107"/>
    </source>
</evidence>
<dbReference type="EMBL" id="BTRK01000002">
    <property type="protein sequence ID" value="GMR39317.1"/>
    <property type="molecule type" value="Genomic_DNA"/>
</dbReference>
<organism evidence="1 2">
    <name type="scientific">Pristionchus mayeri</name>
    <dbReference type="NCBI Taxonomy" id="1317129"/>
    <lineage>
        <taxon>Eukaryota</taxon>
        <taxon>Metazoa</taxon>
        <taxon>Ecdysozoa</taxon>
        <taxon>Nematoda</taxon>
        <taxon>Chromadorea</taxon>
        <taxon>Rhabditida</taxon>
        <taxon>Rhabditina</taxon>
        <taxon>Diplogasteromorpha</taxon>
        <taxon>Diplogasteroidea</taxon>
        <taxon>Neodiplogasteridae</taxon>
        <taxon>Pristionchus</taxon>
    </lineage>
</organism>
<dbReference type="Proteomes" id="UP001328107">
    <property type="component" value="Unassembled WGS sequence"/>
</dbReference>
<reference evidence="2" key="1">
    <citation type="submission" date="2022-10" db="EMBL/GenBank/DDBJ databases">
        <title>Genome assembly of Pristionchus species.</title>
        <authorList>
            <person name="Yoshida K."/>
            <person name="Sommer R.J."/>
        </authorList>
    </citation>
    <scope>NUCLEOTIDE SEQUENCE [LARGE SCALE GENOMIC DNA]</scope>
    <source>
        <strain evidence="2">RS5460</strain>
    </source>
</reference>
<keyword evidence="2" id="KW-1185">Reference proteome</keyword>
<proteinExistence type="predicted"/>
<comment type="caution">
    <text evidence="1">The sequence shown here is derived from an EMBL/GenBank/DDBJ whole genome shotgun (WGS) entry which is preliminary data.</text>
</comment>
<feature type="non-terminal residue" evidence="1">
    <location>
        <position position="1"/>
    </location>
</feature>
<evidence type="ECO:0000313" key="1">
    <source>
        <dbReference type="EMBL" id="GMR39317.1"/>
    </source>
</evidence>
<accession>A0AAN5CDC0</accession>
<protein>
    <submittedName>
        <fullName evidence="1">Uncharacterized protein</fullName>
    </submittedName>
</protein>
<dbReference type="AlphaFoldDB" id="A0AAN5CDC0"/>
<sequence>VECLYLDSVCRFGITSVNIRLIVKEAFYKFLKSFFPRNWKKIKQQWSLDVVIPLSQAIDLLSRMFCTATQIKTLNVWDLDDDTFDTFRKLMRAVPIDYIKFNSTHLHLNRRIMIIELLRNHRVYEFDLSGNEVDEFQLSEFIRTVPASVAGFNIEVDASCGSKL</sequence>